<sequence length="77" mass="9225">MYKNKRRLLKIRTLIIVFIIVIIVPIIIYLQARNLNLGANVDINSYLRRLERNTVQMTIIGIIIIRKYVWVNRMNQT</sequence>
<feature type="transmembrane region" description="Helical" evidence="1">
    <location>
        <begin position="52"/>
        <end position="69"/>
    </location>
</feature>
<protein>
    <submittedName>
        <fullName evidence="2">Uncharacterized protein</fullName>
    </submittedName>
</protein>
<keyword evidence="1" id="KW-1133">Transmembrane helix</keyword>
<proteinExistence type="predicted"/>
<name>A0A0F9GBR4_9ZZZZ</name>
<organism evidence="2">
    <name type="scientific">marine sediment metagenome</name>
    <dbReference type="NCBI Taxonomy" id="412755"/>
    <lineage>
        <taxon>unclassified sequences</taxon>
        <taxon>metagenomes</taxon>
        <taxon>ecological metagenomes</taxon>
    </lineage>
</organism>
<dbReference type="EMBL" id="LAZR01027050">
    <property type="protein sequence ID" value="KKL66920.1"/>
    <property type="molecule type" value="Genomic_DNA"/>
</dbReference>
<comment type="caution">
    <text evidence="2">The sequence shown here is derived from an EMBL/GenBank/DDBJ whole genome shotgun (WGS) entry which is preliminary data.</text>
</comment>
<gene>
    <name evidence="2" type="ORF">LCGC14_2140140</name>
</gene>
<accession>A0A0F9GBR4</accession>
<evidence type="ECO:0000256" key="1">
    <source>
        <dbReference type="SAM" id="Phobius"/>
    </source>
</evidence>
<feature type="non-terminal residue" evidence="2">
    <location>
        <position position="77"/>
    </location>
</feature>
<dbReference type="AlphaFoldDB" id="A0A0F9GBR4"/>
<evidence type="ECO:0000313" key="2">
    <source>
        <dbReference type="EMBL" id="KKL66920.1"/>
    </source>
</evidence>
<keyword evidence="1" id="KW-0472">Membrane</keyword>
<reference evidence="2" key="1">
    <citation type="journal article" date="2015" name="Nature">
        <title>Complex archaea that bridge the gap between prokaryotes and eukaryotes.</title>
        <authorList>
            <person name="Spang A."/>
            <person name="Saw J.H."/>
            <person name="Jorgensen S.L."/>
            <person name="Zaremba-Niedzwiedzka K."/>
            <person name="Martijn J."/>
            <person name="Lind A.E."/>
            <person name="van Eijk R."/>
            <person name="Schleper C."/>
            <person name="Guy L."/>
            <person name="Ettema T.J."/>
        </authorList>
    </citation>
    <scope>NUCLEOTIDE SEQUENCE</scope>
</reference>
<feature type="transmembrane region" description="Helical" evidence="1">
    <location>
        <begin position="12"/>
        <end position="32"/>
    </location>
</feature>
<keyword evidence="1" id="KW-0812">Transmembrane</keyword>